<keyword evidence="4" id="KW-1185">Reference proteome</keyword>
<dbReference type="GeneID" id="30981239"/>
<feature type="domain" description="Utp8 C-terminal" evidence="2">
    <location>
        <begin position="393"/>
        <end position="745"/>
    </location>
</feature>
<feature type="domain" description="Utp8 beta-propeller" evidence="1">
    <location>
        <begin position="6"/>
        <end position="385"/>
    </location>
</feature>
<dbReference type="InterPro" id="IPR053881">
    <property type="entry name" value="Utp8_C"/>
</dbReference>
<dbReference type="Pfam" id="PF10395">
    <property type="entry name" value="Utp8_b_propeller"/>
    <property type="match status" value="1"/>
</dbReference>
<dbReference type="RefSeq" id="XP_020066594.1">
    <property type="nucleotide sequence ID" value="XM_020207102.1"/>
</dbReference>
<name>A0A1E4SPY3_9ASCO</name>
<dbReference type="STRING" id="984487.A0A1E4SPY3"/>
<organism evidence="3 4">
    <name type="scientific">Suhomyces tanzawaensis NRRL Y-17324</name>
    <dbReference type="NCBI Taxonomy" id="984487"/>
    <lineage>
        <taxon>Eukaryota</taxon>
        <taxon>Fungi</taxon>
        <taxon>Dikarya</taxon>
        <taxon>Ascomycota</taxon>
        <taxon>Saccharomycotina</taxon>
        <taxon>Pichiomycetes</taxon>
        <taxon>Debaryomycetaceae</taxon>
        <taxon>Suhomyces</taxon>
    </lineage>
</organism>
<protein>
    <recommendedName>
        <fullName evidence="5">U3 small nucleolar RNA-associated protein 8</fullName>
    </recommendedName>
</protein>
<dbReference type="OrthoDB" id="4055624at2759"/>
<evidence type="ECO:0000313" key="4">
    <source>
        <dbReference type="Proteomes" id="UP000094285"/>
    </source>
</evidence>
<proteinExistence type="predicted"/>
<evidence type="ECO:0000259" key="2">
    <source>
        <dbReference type="Pfam" id="PF22542"/>
    </source>
</evidence>
<evidence type="ECO:0000259" key="1">
    <source>
        <dbReference type="Pfam" id="PF10395"/>
    </source>
</evidence>
<dbReference type="AlphaFoldDB" id="A0A1E4SPY3"/>
<evidence type="ECO:0000313" key="3">
    <source>
        <dbReference type="EMBL" id="ODV81472.1"/>
    </source>
</evidence>
<dbReference type="InterPro" id="IPR018843">
    <property type="entry name" value="Utp8_b-prop"/>
</dbReference>
<gene>
    <name evidence="3" type="ORF">CANTADRAFT_24404</name>
</gene>
<evidence type="ECO:0008006" key="5">
    <source>
        <dbReference type="Google" id="ProtNLM"/>
    </source>
</evidence>
<dbReference type="EMBL" id="KV453909">
    <property type="protein sequence ID" value="ODV81472.1"/>
    <property type="molecule type" value="Genomic_DNA"/>
</dbReference>
<dbReference type="Proteomes" id="UP000094285">
    <property type="component" value="Unassembled WGS sequence"/>
</dbReference>
<reference evidence="4" key="1">
    <citation type="submission" date="2016-05" db="EMBL/GenBank/DDBJ databases">
        <title>Comparative genomics of biotechnologically important yeasts.</title>
        <authorList>
            <consortium name="DOE Joint Genome Institute"/>
            <person name="Riley R."/>
            <person name="Haridas S."/>
            <person name="Wolfe K.H."/>
            <person name="Lopes M.R."/>
            <person name="Hittinger C.T."/>
            <person name="Goker M."/>
            <person name="Salamov A."/>
            <person name="Wisecaver J."/>
            <person name="Long T.M."/>
            <person name="Aerts A.L."/>
            <person name="Barry K."/>
            <person name="Choi C."/>
            <person name="Clum A."/>
            <person name="Coughlan A.Y."/>
            <person name="Deshpande S."/>
            <person name="Douglass A.P."/>
            <person name="Hanson S.J."/>
            <person name="Klenk H.-P."/>
            <person name="Labutti K."/>
            <person name="Lapidus A."/>
            <person name="Lindquist E."/>
            <person name="Lipzen A."/>
            <person name="Meier-Kolthoff J.P."/>
            <person name="Ohm R.A."/>
            <person name="Otillar R.P."/>
            <person name="Pangilinan J."/>
            <person name="Peng Y."/>
            <person name="Rokas A."/>
            <person name="Rosa C.A."/>
            <person name="Scheuner C."/>
            <person name="Sibirny A.A."/>
            <person name="Slot J.C."/>
            <person name="Stielow J.B."/>
            <person name="Sun H."/>
            <person name="Kurtzman C.P."/>
            <person name="Blackwell M."/>
            <person name="Grigoriev I.V."/>
            <person name="Jeffries T.W."/>
        </authorList>
    </citation>
    <scope>NUCLEOTIDE SEQUENCE [LARGE SCALE GENOMIC DNA]</scope>
    <source>
        <strain evidence="4">NRRL Y-17324</strain>
    </source>
</reference>
<dbReference type="Pfam" id="PF22542">
    <property type="entry name" value="Utp8_C"/>
    <property type="match status" value="1"/>
</dbReference>
<accession>A0A1E4SPY3</accession>
<sequence>MNSTNPSFEELYPLLTLPRIPDLALSSKVVIPKINSIDSTVIDIGISKSIISSYIIKPTPKLIWSFALSPTSIVDCMDVAEASQNNTKLYAIGITNRKKHKLMVLERGDQIQENEQGQNKIKTMELKVSHKIQGVKFFNEGSFILVIFENGNIELIKEENDELINTSKSFNHVSSGLAKEKLVYYEFINDIEISNAIQAGGNKELLLMVFESKDSLHYKLISLNFQTNLFEINSKSNPKVKGDLRFTYNSGHIYQLNLEAQLIESVSIVNFSSVKSISIKSLGAEKGSTVSLCSPSPERLVLSIDNKIHLINFRYESLLDTFESDTSSNKVMVNQVVSVKGNSVRTSRSMICYLNSKAKENNVDLNVININVGLNKLNECLGKSIEKSEKKSFQGLVNLIEDEIETPLTALTNELNEIYLTLSNITRKGDVNQWERILVPYLKNESWDSIKSGLKKTKNNKVYNFQEFDIENDRTVDCNFIQKVLGLIFDINSNGLVQFKSNDFIPEYTLIYLLTNPIFPIEYTNGLLKLLDEANQFTCLRQAVITCPNLSVVELLTQLLNSKYQHDVDESTPGNIFEDLINRIIGEFSVNDITNKFKQLIENQEKRDSGNVINLDNLLNRLLKVKHNNNSWYFIELVIDVGGLFNWSLSTIESLSELIESKVSALVDNSYNLTLTNQALLINAPVDTPRKPSKKKKSKNDIISTHHNSQLESILTINNNTSNRRLLDNPISKKIPNYSIEKLVI</sequence>